<accession>A0A6C0JK01</accession>
<keyword evidence="1" id="KW-0472">Membrane</keyword>
<dbReference type="EMBL" id="MN740412">
    <property type="protein sequence ID" value="QHU05371.1"/>
    <property type="molecule type" value="Genomic_DNA"/>
</dbReference>
<organism evidence="2">
    <name type="scientific">viral metagenome</name>
    <dbReference type="NCBI Taxonomy" id="1070528"/>
    <lineage>
        <taxon>unclassified sequences</taxon>
        <taxon>metagenomes</taxon>
        <taxon>organismal metagenomes</taxon>
    </lineage>
</organism>
<feature type="transmembrane region" description="Helical" evidence="1">
    <location>
        <begin position="23"/>
        <end position="40"/>
    </location>
</feature>
<dbReference type="AlphaFoldDB" id="A0A6C0JK01"/>
<evidence type="ECO:0000256" key="1">
    <source>
        <dbReference type="SAM" id="Phobius"/>
    </source>
</evidence>
<proteinExistence type="predicted"/>
<name>A0A6C0JK01_9ZZZZ</name>
<reference evidence="2" key="1">
    <citation type="journal article" date="2020" name="Nature">
        <title>Giant virus diversity and host interactions through global metagenomics.</title>
        <authorList>
            <person name="Schulz F."/>
            <person name="Roux S."/>
            <person name="Paez-Espino D."/>
            <person name="Jungbluth S."/>
            <person name="Walsh D.A."/>
            <person name="Denef V.J."/>
            <person name="McMahon K.D."/>
            <person name="Konstantinidis K.T."/>
            <person name="Eloe-Fadrosh E.A."/>
            <person name="Kyrpides N.C."/>
            <person name="Woyke T."/>
        </authorList>
    </citation>
    <scope>NUCLEOTIDE SEQUENCE</scope>
    <source>
        <strain evidence="2">GVMAG-M-3300027734-16</strain>
    </source>
</reference>
<keyword evidence="1" id="KW-0812">Transmembrane</keyword>
<protein>
    <submittedName>
        <fullName evidence="2">Uncharacterized protein</fullName>
    </submittedName>
</protein>
<keyword evidence="1" id="KW-1133">Transmembrane helix</keyword>
<sequence>MWKWAVFNAALFYIVSYLGTKNHIHALLLALIFAVLHHFFGKQLIEGFTSLPDSRKTSCAKGSVPAGNGLDCKLPTDIYGL</sequence>
<evidence type="ECO:0000313" key="2">
    <source>
        <dbReference type="EMBL" id="QHU05371.1"/>
    </source>
</evidence>